<dbReference type="CDD" id="cd00082">
    <property type="entry name" value="HisKA"/>
    <property type="match status" value="1"/>
</dbReference>
<keyword evidence="7 9" id="KW-1133">Transmembrane helix</keyword>
<dbReference type="Pfam" id="PF00512">
    <property type="entry name" value="HisKA"/>
    <property type="match status" value="1"/>
</dbReference>
<dbReference type="InterPro" id="IPR005467">
    <property type="entry name" value="His_kinase_dom"/>
</dbReference>
<name>A0A6A7RTN8_9PROT</name>
<keyword evidence="11" id="KW-0418">Kinase</keyword>
<dbReference type="InterPro" id="IPR003661">
    <property type="entry name" value="HisK_dim/P_dom"/>
</dbReference>
<dbReference type="InterPro" id="IPR007895">
    <property type="entry name" value="MASE1"/>
</dbReference>
<reference evidence="11 12" key="1">
    <citation type="submission" date="2017-09" db="EMBL/GenBank/DDBJ databases">
        <title>Metagenomic Analysis Reveals Denitrifying Candidatus Accumulibacter and Flanking Population as a Source of N2O.</title>
        <authorList>
            <person name="Gao H."/>
            <person name="Mao Y."/>
            <person name="Zhao X."/>
            <person name="Liu W.-T."/>
            <person name="Zhang T."/>
            <person name="Wells G."/>
        </authorList>
    </citation>
    <scope>NUCLEOTIDE SEQUENCE [LARGE SCALE GENOMIC DNA]</scope>
    <source>
        <strain evidence="11">CANDO_2_IC</strain>
    </source>
</reference>
<dbReference type="Gene3D" id="3.30.565.10">
    <property type="entry name" value="Histidine kinase-like ATPase, C-terminal domain"/>
    <property type="match status" value="1"/>
</dbReference>
<keyword evidence="5" id="KW-0597">Phosphoprotein</keyword>
<evidence type="ECO:0000256" key="7">
    <source>
        <dbReference type="ARBA" id="ARBA00022989"/>
    </source>
</evidence>
<evidence type="ECO:0000256" key="8">
    <source>
        <dbReference type="ARBA" id="ARBA00023136"/>
    </source>
</evidence>
<dbReference type="PRINTS" id="PR00344">
    <property type="entry name" value="BCTRLSENSOR"/>
</dbReference>
<dbReference type="AlphaFoldDB" id="A0A6A7RTN8"/>
<protein>
    <recommendedName>
        <fullName evidence="3">histidine kinase</fullName>
        <ecNumber evidence="3">2.7.13.3</ecNumber>
    </recommendedName>
</protein>
<dbReference type="InterPro" id="IPR003594">
    <property type="entry name" value="HATPase_dom"/>
</dbReference>
<sequence length="526" mass="55439">MGTTSRLGWADALLLIAGYLALDWMSFFHPLHGLYITPWNPAPALGLVFVLRYGWKAALPPLALAVLLAEIWVHSLPAAPPASIAIAVLVALGYGAIGAILGRPSGGSGMFSDRSGILRWLAIVVAGTLVTSLLFVLVLVGLEWVPANAWREAVGRYWIGDGVGILVSMPLLWMLCDERGRLLLLVAARRPDTPAYLLAAAAALWGVVGLGAETDFKYFYLLFLPIIWAAARQGLAGAVLSAAVIQVGIIVVVHLQDFSAISVVEIQVVTGVLVVTGFFVGVMVDEQQRISAELRHTLRLAAAGEMAGALAHELNQPITALSAYGSACEELLARGETGARLKETIRLMVAESYRAAEVVRRLRDFFRTGTTRLEQVPLRALLAAATASFAAPAAGAGVTLTVQPVPEGALLADRPQLEVVLRNLLANALAAVSEQPADRRLVTISAALEGSDRICIKIEDSGPGLSGSAAARLFEPFKSSKSSGLGLGLAISRAIAEAHGGNLWAEVGEHGVFRLLLPFEGGAANA</sequence>
<evidence type="ECO:0000256" key="9">
    <source>
        <dbReference type="SAM" id="Phobius"/>
    </source>
</evidence>
<feature type="transmembrane region" description="Helical" evidence="9">
    <location>
        <begin position="218"/>
        <end position="251"/>
    </location>
</feature>
<keyword evidence="8 9" id="KW-0472">Membrane</keyword>
<keyword evidence="4" id="KW-1003">Cell membrane</keyword>
<dbReference type="InterPro" id="IPR036890">
    <property type="entry name" value="HATPase_C_sf"/>
</dbReference>
<proteinExistence type="predicted"/>
<dbReference type="GO" id="GO:0005886">
    <property type="term" value="C:plasma membrane"/>
    <property type="evidence" value="ECO:0007669"/>
    <property type="project" value="UniProtKB-SubCell"/>
</dbReference>
<feature type="transmembrane region" description="Helical" evidence="9">
    <location>
        <begin position="121"/>
        <end position="145"/>
    </location>
</feature>
<dbReference type="PANTHER" id="PTHR43065:SF42">
    <property type="entry name" value="TWO-COMPONENT SENSOR PPRA"/>
    <property type="match status" value="1"/>
</dbReference>
<evidence type="ECO:0000256" key="4">
    <source>
        <dbReference type="ARBA" id="ARBA00022475"/>
    </source>
</evidence>
<feature type="transmembrane region" description="Helical" evidence="9">
    <location>
        <begin position="82"/>
        <end position="101"/>
    </location>
</feature>
<comment type="subcellular location">
    <subcellularLocation>
        <location evidence="2">Cell membrane</location>
        <topology evidence="2">Multi-pass membrane protein</topology>
    </subcellularLocation>
</comment>
<evidence type="ECO:0000313" key="11">
    <source>
        <dbReference type="EMBL" id="MQM30689.1"/>
    </source>
</evidence>
<dbReference type="PROSITE" id="PS50109">
    <property type="entry name" value="HIS_KIN"/>
    <property type="match status" value="1"/>
</dbReference>
<keyword evidence="6 9" id="KW-0812">Transmembrane</keyword>
<dbReference type="EMBL" id="PDHS01000202">
    <property type="protein sequence ID" value="MQM30689.1"/>
    <property type="molecule type" value="Genomic_DNA"/>
</dbReference>
<dbReference type="InterPro" id="IPR036097">
    <property type="entry name" value="HisK_dim/P_sf"/>
</dbReference>
<feature type="transmembrane region" description="Helical" evidence="9">
    <location>
        <begin position="7"/>
        <end position="27"/>
    </location>
</feature>
<keyword evidence="11" id="KW-0808">Transferase</keyword>
<gene>
    <name evidence="11" type="ORF">CRU78_09205</name>
</gene>
<evidence type="ECO:0000256" key="3">
    <source>
        <dbReference type="ARBA" id="ARBA00012438"/>
    </source>
</evidence>
<dbReference type="SUPFAM" id="SSF55874">
    <property type="entry name" value="ATPase domain of HSP90 chaperone/DNA topoisomerase II/histidine kinase"/>
    <property type="match status" value="1"/>
</dbReference>
<evidence type="ECO:0000256" key="2">
    <source>
        <dbReference type="ARBA" id="ARBA00004651"/>
    </source>
</evidence>
<dbReference type="Pfam" id="PF02518">
    <property type="entry name" value="HATPase_c"/>
    <property type="match status" value="1"/>
</dbReference>
<evidence type="ECO:0000313" key="12">
    <source>
        <dbReference type="Proteomes" id="UP000342300"/>
    </source>
</evidence>
<evidence type="ECO:0000256" key="1">
    <source>
        <dbReference type="ARBA" id="ARBA00000085"/>
    </source>
</evidence>
<dbReference type="SMART" id="SM00388">
    <property type="entry name" value="HisKA"/>
    <property type="match status" value="1"/>
</dbReference>
<feature type="transmembrane region" description="Helical" evidence="9">
    <location>
        <begin position="263"/>
        <end position="284"/>
    </location>
</feature>
<comment type="catalytic activity">
    <reaction evidence="1">
        <text>ATP + protein L-histidine = ADP + protein N-phospho-L-histidine.</text>
        <dbReference type="EC" id="2.7.13.3"/>
    </reaction>
</comment>
<accession>A0A6A7RTN8</accession>
<dbReference type="Gene3D" id="1.10.287.130">
    <property type="match status" value="1"/>
</dbReference>
<dbReference type="SUPFAM" id="SSF47384">
    <property type="entry name" value="Homodimeric domain of signal transducing histidine kinase"/>
    <property type="match status" value="1"/>
</dbReference>
<dbReference type="GO" id="GO:0000155">
    <property type="term" value="F:phosphorelay sensor kinase activity"/>
    <property type="evidence" value="ECO:0007669"/>
    <property type="project" value="InterPro"/>
</dbReference>
<evidence type="ECO:0000256" key="5">
    <source>
        <dbReference type="ARBA" id="ARBA00022553"/>
    </source>
</evidence>
<evidence type="ECO:0000259" key="10">
    <source>
        <dbReference type="PROSITE" id="PS50109"/>
    </source>
</evidence>
<feature type="transmembrane region" description="Helical" evidence="9">
    <location>
        <begin position="157"/>
        <end position="175"/>
    </location>
</feature>
<dbReference type="InterPro" id="IPR004358">
    <property type="entry name" value="Sig_transdc_His_kin-like_C"/>
</dbReference>
<dbReference type="EC" id="2.7.13.3" evidence="3"/>
<dbReference type="Proteomes" id="UP000342300">
    <property type="component" value="Unassembled WGS sequence"/>
</dbReference>
<organism evidence="11 12">
    <name type="scientific">Candidatus Accumulibacter phosphatis</name>
    <dbReference type="NCBI Taxonomy" id="327160"/>
    <lineage>
        <taxon>Bacteria</taxon>
        <taxon>Pseudomonadati</taxon>
        <taxon>Pseudomonadota</taxon>
        <taxon>Betaproteobacteria</taxon>
        <taxon>Candidatus Accumulibacter</taxon>
    </lineage>
</organism>
<dbReference type="Pfam" id="PF05231">
    <property type="entry name" value="MASE1"/>
    <property type="match status" value="1"/>
</dbReference>
<feature type="domain" description="Histidine kinase" evidence="10">
    <location>
        <begin position="309"/>
        <end position="521"/>
    </location>
</feature>
<evidence type="ECO:0000256" key="6">
    <source>
        <dbReference type="ARBA" id="ARBA00022692"/>
    </source>
</evidence>
<comment type="caution">
    <text evidence="11">The sequence shown here is derived from an EMBL/GenBank/DDBJ whole genome shotgun (WGS) entry which is preliminary data.</text>
</comment>
<dbReference type="PANTHER" id="PTHR43065">
    <property type="entry name" value="SENSOR HISTIDINE KINASE"/>
    <property type="match status" value="1"/>
</dbReference>
<feature type="transmembrane region" description="Helical" evidence="9">
    <location>
        <begin position="195"/>
        <end position="212"/>
    </location>
</feature>
<dbReference type="SMART" id="SM00387">
    <property type="entry name" value="HATPase_c"/>
    <property type="match status" value="1"/>
</dbReference>